<keyword evidence="6 13" id="KW-1133">Transmembrane helix</keyword>
<evidence type="ECO:0000256" key="2">
    <source>
        <dbReference type="ARBA" id="ARBA00008921"/>
    </source>
</evidence>
<keyword evidence="5" id="KW-0677">Repeat</keyword>
<keyword evidence="4 14" id="KW-0732">Signal</keyword>
<evidence type="ECO:0000259" key="16">
    <source>
        <dbReference type="PROSITE" id="PS50853"/>
    </source>
</evidence>
<dbReference type="PROSITE" id="PS50853">
    <property type="entry name" value="FN3"/>
    <property type="match status" value="3"/>
</dbReference>
<evidence type="ECO:0000256" key="4">
    <source>
        <dbReference type="ARBA" id="ARBA00022729"/>
    </source>
</evidence>
<comment type="caution">
    <text evidence="17">The sequence shown here is derived from an EMBL/GenBank/DDBJ whole genome shotgun (WGS) entry which is preliminary data.</text>
</comment>
<feature type="compositionally biased region" description="Low complexity" evidence="12">
    <location>
        <begin position="791"/>
        <end position="813"/>
    </location>
</feature>
<protein>
    <recommendedName>
        <fullName evidence="19">Interleukin-6 receptor subunit beta</fullName>
    </recommendedName>
</protein>
<feature type="signal peptide" evidence="14">
    <location>
        <begin position="1"/>
        <end position="18"/>
    </location>
</feature>
<dbReference type="Pfam" id="PF00041">
    <property type="entry name" value="fn3"/>
    <property type="match status" value="1"/>
</dbReference>
<evidence type="ECO:0000256" key="3">
    <source>
        <dbReference type="ARBA" id="ARBA00022692"/>
    </source>
</evidence>
<evidence type="ECO:0000256" key="14">
    <source>
        <dbReference type="SAM" id="SignalP"/>
    </source>
</evidence>
<dbReference type="PROSITE" id="PS50835">
    <property type="entry name" value="IG_LIKE"/>
    <property type="match status" value="1"/>
</dbReference>
<feature type="domain" description="Ig-like" evidence="15">
    <location>
        <begin position="24"/>
        <end position="116"/>
    </location>
</feature>
<proteinExistence type="inferred from homology"/>
<dbReference type="InterPro" id="IPR003961">
    <property type="entry name" value="FN3_dom"/>
</dbReference>
<evidence type="ECO:0000259" key="15">
    <source>
        <dbReference type="PROSITE" id="PS50835"/>
    </source>
</evidence>
<evidence type="ECO:0000256" key="12">
    <source>
        <dbReference type="SAM" id="MobiDB-lite"/>
    </source>
</evidence>
<dbReference type="InterPro" id="IPR007110">
    <property type="entry name" value="Ig-like_dom"/>
</dbReference>
<dbReference type="InterPro" id="IPR052672">
    <property type="entry name" value="Type1_Cytokine_Rcpt_Type2"/>
</dbReference>
<dbReference type="AlphaFoldDB" id="A0ABD1KME2"/>
<name>A0ABD1KME2_9TELE</name>
<feature type="domain" description="Fibronectin type-III" evidence="16">
    <location>
        <begin position="235"/>
        <end position="334"/>
    </location>
</feature>
<feature type="compositionally biased region" description="Gly residues" evidence="12">
    <location>
        <begin position="870"/>
        <end position="884"/>
    </location>
</feature>
<dbReference type="InterPro" id="IPR036116">
    <property type="entry name" value="FN3_sf"/>
</dbReference>
<evidence type="ECO:0000256" key="6">
    <source>
        <dbReference type="ARBA" id="ARBA00022989"/>
    </source>
</evidence>
<evidence type="ECO:0000256" key="11">
    <source>
        <dbReference type="ARBA" id="ARBA00023319"/>
    </source>
</evidence>
<comment type="similarity">
    <text evidence="2">Belongs to the type I cytokine receptor family. Type 2 subfamily.</text>
</comment>
<evidence type="ECO:0000313" key="17">
    <source>
        <dbReference type="EMBL" id="KAL2100264.1"/>
    </source>
</evidence>
<evidence type="ECO:0000256" key="1">
    <source>
        <dbReference type="ARBA" id="ARBA00004479"/>
    </source>
</evidence>
<gene>
    <name evidence="17" type="ORF">ACEWY4_004658</name>
</gene>
<dbReference type="Proteomes" id="UP001591681">
    <property type="component" value="Unassembled WGS sequence"/>
</dbReference>
<evidence type="ECO:0000256" key="10">
    <source>
        <dbReference type="ARBA" id="ARBA00023180"/>
    </source>
</evidence>
<dbReference type="InterPro" id="IPR013783">
    <property type="entry name" value="Ig-like_fold"/>
</dbReference>
<feature type="chain" id="PRO_5044866522" description="Interleukin-6 receptor subunit beta" evidence="14">
    <location>
        <begin position="19"/>
        <end position="941"/>
    </location>
</feature>
<feature type="compositionally biased region" description="Basic and acidic residues" evidence="12">
    <location>
        <begin position="916"/>
        <end position="926"/>
    </location>
</feature>
<keyword evidence="10" id="KW-0325">Glycoprotein</keyword>
<dbReference type="PROSITE" id="PS01353">
    <property type="entry name" value="HEMATOPO_REC_L_F2"/>
    <property type="match status" value="1"/>
</dbReference>
<dbReference type="EMBL" id="JBHFQA010000004">
    <property type="protein sequence ID" value="KAL2100264.1"/>
    <property type="molecule type" value="Genomic_DNA"/>
</dbReference>
<dbReference type="CDD" id="cd00063">
    <property type="entry name" value="FN3"/>
    <property type="match status" value="3"/>
</dbReference>
<evidence type="ECO:0000256" key="8">
    <source>
        <dbReference type="ARBA" id="ARBA00023157"/>
    </source>
</evidence>
<feature type="domain" description="Fibronectin type-III" evidence="16">
    <location>
        <begin position="543"/>
        <end position="637"/>
    </location>
</feature>
<dbReference type="PANTHER" id="PTHR48423">
    <property type="entry name" value="INTERLEUKIN-27 RECEPTOR SUBUNIT ALPHA"/>
    <property type="match status" value="1"/>
</dbReference>
<keyword evidence="8" id="KW-1015">Disulfide bond</keyword>
<evidence type="ECO:0008006" key="19">
    <source>
        <dbReference type="Google" id="ProtNLM"/>
    </source>
</evidence>
<evidence type="ECO:0000313" key="18">
    <source>
        <dbReference type="Proteomes" id="UP001591681"/>
    </source>
</evidence>
<dbReference type="InterPro" id="IPR003529">
    <property type="entry name" value="Hematopoietin_rcpt_Gp130_CS"/>
</dbReference>
<evidence type="ECO:0000256" key="5">
    <source>
        <dbReference type="ARBA" id="ARBA00022737"/>
    </source>
</evidence>
<dbReference type="PANTHER" id="PTHR48423:SF1">
    <property type="entry name" value="INTERLEUKIN-27 RECEPTOR SUBUNIT ALPHA"/>
    <property type="match status" value="1"/>
</dbReference>
<keyword evidence="7 13" id="KW-0472">Membrane</keyword>
<keyword evidence="18" id="KW-1185">Reference proteome</keyword>
<accession>A0ABD1KME2</accession>
<feature type="compositionally biased region" description="Polar residues" evidence="12">
    <location>
        <begin position="822"/>
        <end position="837"/>
    </location>
</feature>
<evidence type="ECO:0000256" key="13">
    <source>
        <dbReference type="SAM" id="Phobius"/>
    </source>
</evidence>
<keyword evidence="9" id="KW-0675">Receptor</keyword>
<dbReference type="GO" id="GO:0005886">
    <property type="term" value="C:plasma membrane"/>
    <property type="evidence" value="ECO:0007669"/>
    <property type="project" value="UniProtKB-ARBA"/>
</dbReference>
<feature type="region of interest" description="Disordered" evidence="12">
    <location>
        <begin position="745"/>
        <end position="941"/>
    </location>
</feature>
<organism evidence="17 18">
    <name type="scientific">Coilia grayii</name>
    <name type="common">Gray's grenadier anchovy</name>
    <dbReference type="NCBI Taxonomy" id="363190"/>
    <lineage>
        <taxon>Eukaryota</taxon>
        <taxon>Metazoa</taxon>
        <taxon>Chordata</taxon>
        <taxon>Craniata</taxon>
        <taxon>Vertebrata</taxon>
        <taxon>Euteleostomi</taxon>
        <taxon>Actinopterygii</taxon>
        <taxon>Neopterygii</taxon>
        <taxon>Teleostei</taxon>
        <taxon>Clupei</taxon>
        <taxon>Clupeiformes</taxon>
        <taxon>Clupeoidei</taxon>
        <taxon>Engraulidae</taxon>
        <taxon>Coilinae</taxon>
        <taxon>Coilia</taxon>
    </lineage>
</organism>
<feature type="transmembrane region" description="Helical" evidence="13">
    <location>
        <begin position="644"/>
        <end position="665"/>
    </location>
</feature>
<evidence type="ECO:0000256" key="9">
    <source>
        <dbReference type="ARBA" id="ARBA00023170"/>
    </source>
</evidence>
<feature type="compositionally biased region" description="Polar residues" evidence="12">
    <location>
        <begin position="769"/>
        <end position="781"/>
    </location>
</feature>
<keyword evidence="3 13" id="KW-0812">Transmembrane</keyword>
<feature type="domain" description="Fibronectin type-III" evidence="16">
    <location>
        <begin position="436"/>
        <end position="529"/>
    </location>
</feature>
<keyword evidence="11" id="KW-0393">Immunoglobulin domain</keyword>
<comment type="subcellular location">
    <subcellularLocation>
        <location evidence="1">Membrane</location>
        <topology evidence="1">Single-pass type I membrane protein</topology>
    </subcellularLocation>
</comment>
<evidence type="ECO:0000256" key="7">
    <source>
        <dbReference type="ARBA" id="ARBA00023136"/>
    </source>
</evidence>
<dbReference type="SMART" id="SM00060">
    <property type="entry name" value="FN3"/>
    <property type="match status" value="3"/>
</dbReference>
<dbReference type="Gene3D" id="2.60.40.10">
    <property type="entry name" value="Immunoglobulins"/>
    <property type="match status" value="5"/>
</dbReference>
<reference evidence="17 18" key="1">
    <citation type="submission" date="2024-09" db="EMBL/GenBank/DDBJ databases">
        <title>A chromosome-level genome assembly of Gray's grenadier anchovy, Coilia grayii.</title>
        <authorList>
            <person name="Fu Z."/>
        </authorList>
    </citation>
    <scope>NUCLEOTIDE SEQUENCE [LARGE SCALE GENOMIC DNA]</scope>
    <source>
        <strain evidence="17">G4</strain>
        <tissue evidence="17">Muscle</tissue>
    </source>
</reference>
<dbReference type="SUPFAM" id="SSF49265">
    <property type="entry name" value="Fibronectin type III"/>
    <property type="match status" value="4"/>
</dbReference>
<sequence length="941" mass="104442">MARLLLLLPTLFLLRVHATSQDIPNCVLVKPNPPNDSGAPAELGKEFTATCLLRHPLKADNIVWAYNTGHRNVEFPRKYYKIINDTAGSITFNVTEDMRRFVTCSAHTASDTYTFTHNDCRYITYGILLDKGYPPQKPTALKCQSVQKDTKISNNVTCEWNPGTRDPRIQTEYTLCVEVVGQTCRHATNSSGTVVLEIFPHHEIVKIWVEAKNALGKVRSEPQEELADYLIKTNPPANVRIPEPAFPRSLLIQWNHSIDQSYVRLKYKIRFREKESATWLQVPEEDTKDYQDSFRLQFLKPYTEYVVQVCCKHEEDLGYWSDWSLSAIKRTAEDQPSSKPDIWMNSALDGSAFHVQLVLKKPVESNGKILAYDIMVVGNGEPKLVQLPFKGDEPFQVYEFTVQRHSVVFVEVTANNSVGVSPKADMAVPLTTPELPPVDGLVVFSQNNTFQVEWSAPQVEGPPTEYVLEWVSLLDGQRGWQREQRHTTKTHIRDNTLRPFVPYNVTVTPVYHRSYRDRSSLKVIHLRPPGKPQTVTLYLKEGVPVAVPVVQVERTWKHSAELFWSEIPLEKRQGFITNYTIVYESNGIVASQTVPPHEHSLVLNHLQKDGYYTIKLVASTVAGSKSSDAFNMRTSKYDPGEIEMIVVAVCFGFLFLTILTIRLCFKNRETLKKKFWPQVPDPYNSTVAKWSPDLSARAGSPKETTLGDLSVVEVDVFEQKSLCGDEDKASLAALKKDKYLSEEHSSGIGGSSCMSSPRQSVSDSDEADSGQTTASTVQYSSVVGYKGQTPGGASSSTTASNSSSSSSSSSSAGINGGTSGSQTPAHTFARSESTQPLLDSEEQQEGSGQNHAGRAGSLFRRHHHHHGLGDADGFGGDGTGGGGMRLHPSEQDEQDCGSLEFCPAEDATGAELPQHGAERPASDAHLSRPPYMPQQSGYRPQ</sequence>